<reference evidence="3 4" key="1">
    <citation type="submission" date="2024-09" db="EMBL/GenBank/DDBJ databases">
        <authorList>
            <person name="Sun Q."/>
            <person name="Mori K."/>
        </authorList>
    </citation>
    <scope>NUCLEOTIDE SEQUENCE [LARGE SCALE GENOMIC DNA]</scope>
    <source>
        <strain evidence="3 4">CCM 8543</strain>
    </source>
</reference>
<evidence type="ECO:0000313" key="4">
    <source>
        <dbReference type="Proteomes" id="UP001589755"/>
    </source>
</evidence>
<evidence type="ECO:0000256" key="1">
    <source>
        <dbReference type="ARBA" id="ARBA00006484"/>
    </source>
</evidence>
<keyword evidence="3" id="KW-0560">Oxidoreductase</keyword>
<dbReference type="SMART" id="SM00822">
    <property type="entry name" value="PKS_KR"/>
    <property type="match status" value="1"/>
</dbReference>
<keyword evidence="4" id="KW-1185">Reference proteome</keyword>
<dbReference type="PRINTS" id="PR00080">
    <property type="entry name" value="SDRFAMILY"/>
</dbReference>
<comment type="similarity">
    <text evidence="1">Belongs to the short-chain dehydrogenases/reductases (SDR) family.</text>
</comment>
<dbReference type="InterPro" id="IPR057326">
    <property type="entry name" value="KR_dom"/>
</dbReference>
<dbReference type="Gene3D" id="3.40.50.720">
    <property type="entry name" value="NAD(P)-binding Rossmann-like Domain"/>
    <property type="match status" value="1"/>
</dbReference>
<dbReference type="Pfam" id="PF13561">
    <property type="entry name" value="adh_short_C2"/>
    <property type="match status" value="1"/>
</dbReference>
<sequence>MNRTAVVTGGASGVGLAVAERLLDDGWYVALIDSDRAALAEAEDRLAGEEAVFLAADVTDEDEVAEAFDAAVDAHGLLSALVNCAGIRRETPFEETSAELFRQLLDINLVGTLVASQAALARMGEGLSIVNLASVSGLRANGGNAAYGASKAGVKLMSEVMALELAARGVRVNCVAAGLVETSPSAFDEDMERRRAWLAATPQRRAAEPGDIAAAVAYLLSEEAGFVTGHTLVVDGGFCVADLSRPD</sequence>
<proteinExistence type="inferred from homology"/>
<name>A0ABV6D913_9HYPH</name>
<dbReference type="PANTHER" id="PTHR42760">
    <property type="entry name" value="SHORT-CHAIN DEHYDROGENASES/REDUCTASES FAMILY MEMBER"/>
    <property type="match status" value="1"/>
</dbReference>
<dbReference type="InterPro" id="IPR002347">
    <property type="entry name" value="SDR_fam"/>
</dbReference>
<dbReference type="PRINTS" id="PR00081">
    <property type="entry name" value="GDHRDH"/>
</dbReference>
<dbReference type="SUPFAM" id="SSF51735">
    <property type="entry name" value="NAD(P)-binding Rossmann-fold domains"/>
    <property type="match status" value="1"/>
</dbReference>
<dbReference type="NCBIfam" id="NF005559">
    <property type="entry name" value="PRK07231.1"/>
    <property type="match status" value="1"/>
</dbReference>
<dbReference type="CDD" id="cd05233">
    <property type="entry name" value="SDR_c"/>
    <property type="match status" value="1"/>
</dbReference>
<dbReference type="Proteomes" id="UP001589755">
    <property type="component" value="Unassembled WGS sequence"/>
</dbReference>
<evidence type="ECO:0000259" key="2">
    <source>
        <dbReference type="SMART" id="SM00822"/>
    </source>
</evidence>
<dbReference type="GO" id="GO:0016491">
    <property type="term" value="F:oxidoreductase activity"/>
    <property type="evidence" value="ECO:0007669"/>
    <property type="project" value="UniProtKB-KW"/>
</dbReference>
<dbReference type="PROSITE" id="PS00061">
    <property type="entry name" value="ADH_SHORT"/>
    <property type="match status" value="1"/>
</dbReference>
<organism evidence="3 4">
    <name type="scientific">Chelativorans intermedius</name>
    <dbReference type="NCBI Taxonomy" id="515947"/>
    <lineage>
        <taxon>Bacteria</taxon>
        <taxon>Pseudomonadati</taxon>
        <taxon>Pseudomonadota</taxon>
        <taxon>Alphaproteobacteria</taxon>
        <taxon>Hyphomicrobiales</taxon>
        <taxon>Phyllobacteriaceae</taxon>
        <taxon>Chelativorans</taxon>
    </lineage>
</organism>
<dbReference type="EMBL" id="JBHLXD010000018">
    <property type="protein sequence ID" value="MFC0209124.1"/>
    <property type="molecule type" value="Genomic_DNA"/>
</dbReference>
<comment type="caution">
    <text evidence="3">The sequence shown here is derived from an EMBL/GenBank/DDBJ whole genome shotgun (WGS) entry which is preliminary data.</text>
</comment>
<evidence type="ECO:0000313" key="3">
    <source>
        <dbReference type="EMBL" id="MFC0209124.1"/>
    </source>
</evidence>
<dbReference type="RefSeq" id="WP_261520459.1">
    <property type="nucleotide sequence ID" value="NZ_JAODNW010000010.1"/>
</dbReference>
<gene>
    <name evidence="3" type="ORF">ACFFJ2_12020</name>
</gene>
<feature type="domain" description="Ketoreductase" evidence="2">
    <location>
        <begin position="3"/>
        <end position="183"/>
    </location>
</feature>
<dbReference type="EC" id="1.1.1.-" evidence="3"/>
<protein>
    <submittedName>
        <fullName evidence="3">SDR family NAD(P)-dependent oxidoreductase</fullName>
        <ecNumber evidence="3">1.1.1.-</ecNumber>
    </submittedName>
</protein>
<dbReference type="InterPro" id="IPR036291">
    <property type="entry name" value="NAD(P)-bd_dom_sf"/>
</dbReference>
<accession>A0ABV6D913</accession>
<dbReference type="InterPro" id="IPR020904">
    <property type="entry name" value="Sc_DH/Rdtase_CS"/>
</dbReference>